<evidence type="ECO:0000256" key="3">
    <source>
        <dbReference type="ARBA" id="ARBA00023015"/>
    </source>
</evidence>
<gene>
    <name evidence="10" type="ORF">C7999DRAFT_37292</name>
</gene>
<reference evidence="10" key="2">
    <citation type="submission" date="2023-05" db="EMBL/GenBank/DDBJ databases">
        <authorList>
            <consortium name="Lawrence Berkeley National Laboratory"/>
            <person name="Steindorff A."/>
            <person name="Hensen N."/>
            <person name="Bonometti L."/>
            <person name="Westerberg I."/>
            <person name="Brannstrom I.O."/>
            <person name="Guillou S."/>
            <person name="Cros-Aarteil S."/>
            <person name="Calhoun S."/>
            <person name="Haridas S."/>
            <person name="Kuo A."/>
            <person name="Mondo S."/>
            <person name="Pangilinan J."/>
            <person name="Riley R."/>
            <person name="Labutti K."/>
            <person name="Andreopoulos B."/>
            <person name="Lipzen A."/>
            <person name="Chen C."/>
            <person name="Yanf M."/>
            <person name="Daum C."/>
            <person name="Ng V."/>
            <person name="Clum A."/>
            <person name="Ohm R."/>
            <person name="Martin F."/>
            <person name="Silar P."/>
            <person name="Natvig D."/>
            <person name="Lalanne C."/>
            <person name="Gautier V."/>
            <person name="Ament-Velasquez S.L."/>
            <person name="Kruys A."/>
            <person name="Hutchinson M.I."/>
            <person name="Powell A.J."/>
            <person name="Barry K."/>
            <person name="Miller A.N."/>
            <person name="Grigoriev I.V."/>
            <person name="Debuchy R."/>
            <person name="Gladieux P."/>
            <person name="Thoren M.H."/>
            <person name="Johannesson H."/>
        </authorList>
    </citation>
    <scope>NUCLEOTIDE SEQUENCE</scope>
    <source>
        <strain evidence="10">CBS 359.72</strain>
    </source>
</reference>
<dbReference type="SUPFAM" id="SSF57701">
    <property type="entry name" value="Zn2/Cys6 DNA-binding domain"/>
    <property type="match status" value="1"/>
</dbReference>
<sequence>MASPIGYLIHPDPSSQPQKPALQTSQGAANPLLPSGPHTPLAVNSGPASTSASTSPAPSLTRPVPEQNQVARNPPRNHNRTQPLYQCADCLLQRHIASHTLGKRFTCDVCSKAFARADLLKRHRANHQDGNGSKRRRFNSDPSASRVGQACTACAKARVKCEEVKPQVKILIICTRCKNRGMACETAVSEDAAGYMAHLPANRVGHIESTPESSCSVSSSVGQPLDQAPIGGSTPFSYVQPTSPDDSKTGICTPVYGAYNRNAGFQNAEVLSGPSSQTKMSEFPSHPGGDMQYAGQEEVRAQFPDFLRDVLYDQTLGNLAKTSEAQGPMLDFYDDVNLDFNEFDFSILNHWIPDPTPDVAAQTTNPEDPVGMTKMRSTLSKIWIESPWRWTPGNTDNRFTEQPNLPLPSYDASSSRTHENRTAINRVAKEPLRPSCRDKILAIVLSTCRESSMASRVASSFPATDTIDSWINMFLAAHMCQVSSWVHYGSFSLNNQWPEWLAVAAAAGAILTAVPAFRRFGLALQEAIQRFEENNRSITEISKVQAVVLLQDVGLWSGNRRKMEIAECHLMIPITMMRYRGRFGRSAYPDIVIHPSDEGEELEEKWRKWHQLESWKRLVFHAYLRDAQVSMTQLNNPSMSYAELTLPLPYSKDLWFAQNAEEFKARYLESGANSSRTLSLGDLLRDISSLSTNNSPLDMRFAISIYLHALWSLIWEYRQLASVYYPTSTTTTTTTNTNTSSHLLDSRRAELATRLRSFYHHLQIQKTRQNTLAPDSLPSLLLLYHFLLFNLHTPLPDLQLFSGKEGEEQARRVYPALQRWAGSMDARRALWHAAQVLKAARAFPRGALQDFWGVAVCHAVLGVWGWSVVDRASSISSPASNDSSSLRQWRGNGVGHDGHVGQDAGRGRGGEVVTVGGLVYLDGEDESGDVLHDPTVRAWVEYGQGRPAIHGMMQQQQRLADSRGNPEPCLFEDPRACAGIAQEILRANFVGVCESLPPLTENIIVVLKQLEKAGWAVRMG</sequence>
<dbReference type="PROSITE" id="PS00463">
    <property type="entry name" value="ZN2_CY6_FUNGAL_1"/>
    <property type="match status" value="1"/>
</dbReference>
<dbReference type="GO" id="GO:0000981">
    <property type="term" value="F:DNA-binding transcription factor activity, RNA polymerase II-specific"/>
    <property type="evidence" value="ECO:0007669"/>
    <property type="project" value="InterPro"/>
</dbReference>
<dbReference type="CDD" id="cd00067">
    <property type="entry name" value="GAL4"/>
    <property type="match status" value="1"/>
</dbReference>
<feature type="compositionally biased region" description="Low complexity" evidence="7">
    <location>
        <begin position="45"/>
        <end position="61"/>
    </location>
</feature>
<keyword evidence="3" id="KW-0805">Transcription regulation</keyword>
<evidence type="ECO:0000259" key="9">
    <source>
        <dbReference type="PROSITE" id="PS50157"/>
    </source>
</evidence>
<dbReference type="PANTHER" id="PTHR47660:SF2">
    <property type="entry name" value="TRANSCRIPTION FACTOR WITH C2H2 AND ZN(2)-CYS(6) DNA BINDING DOMAIN (EUROFUNG)"/>
    <property type="match status" value="1"/>
</dbReference>
<dbReference type="GO" id="GO:0003677">
    <property type="term" value="F:DNA binding"/>
    <property type="evidence" value="ECO:0007669"/>
    <property type="project" value="InterPro"/>
</dbReference>
<dbReference type="Proteomes" id="UP001303647">
    <property type="component" value="Unassembled WGS sequence"/>
</dbReference>
<dbReference type="InterPro" id="IPR013087">
    <property type="entry name" value="Znf_C2H2_type"/>
</dbReference>
<dbReference type="EMBL" id="MU857603">
    <property type="protein sequence ID" value="KAK4251921.1"/>
    <property type="molecule type" value="Genomic_DNA"/>
</dbReference>
<keyword evidence="4" id="KW-0804">Transcription</keyword>
<evidence type="ECO:0000256" key="4">
    <source>
        <dbReference type="ARBA" id="ARBA00023163"/>
    </source>
</evidence>
<evidence type="ECO:0000256" key="7">
    <source>
        <dbReference type="SAM" id="MobiDB-lite"/>
    </source>
</evidence>
<accession>A0AAN7D1U8</accession>
<reference evidence="10" key="1">
    <citation type="journal article" date="2023" name="Mol. Phylogenet. Evol.">
        <title>Genome-scale phylogeny and comparative genomics of the fungal order Sordariales.</title>
        <authorList>
            <person name="Hensen N."/>
            <person name="Bonometti L."/>
            <person name="Westerberg I."/>
            <person name="Brannstrom I.O."/>
            <person name="Guillou S."/>
            <person name="Cros-Aarteil S."/>
            <person name="Calhoun S."/>
            <person name="Haridas S."/>
            <person name="Kuo A."/>
            <person name="Mondo S."/>
            <person name="Pangilinan J."/>
            <person name="Riley R."/>
            <person name="LaButti K."/>
            <person name="Andreopoulos B."/>
            <person name="Lipzen A."/>
            <person name="Chen C."/>
            <person name="Yan M."/>
            <person name="Daum C."/>
            <person name="Ng V."/>
            <person name="Clum A."/>
            <person name="Steindorff A."/>
            <person name="Ohm R.A."/>
            <person name="Martin F."/>
            <person name="Silar P."/>
            <person name="Natvig D.O."/>
            <person name="Lalanne C."/>
            <person name="Gautier V."/>
            <person name="Ament-Velasquez S.L."/>
            <person name="Kruys A."/>
            <person name="Hutchinson M.I."/>
            <person name="Powell A.J."/>
            <person name="Barry K."/>
            <person name="Miller A.N."/>
            <person name="Grigoriev I.V."/>
            <person name="Debuchy R."/>
            <person name="Gladieux P."/>
            <person name="Hiltunen Thoren M."/>
            <person name="Johannesson H."/>
        </authorList>
    </citation>
    <scope>NUCLEOTIDE SEQUENCE</scope>
    <source>
        <strain evidence="10">CBS 359.72</strain>
    </source>
</reference>
<dbReference type="SUPFAM" id="SSF57667">
    <property type="entry name" value="beta-beta-alpha zinc fingers"/>
    <property type="match status" value="1"/>
</dbReference>
<feature type="domain" description="C2H2-type" evidence="9">
    <location>
        <begin position="105"/>
        <end position="132"/>
    </location>
</feature>
<dbReference type="SMART" id="SM00355">
    <property type="entry name" value="ZnF_C2H2"/>
    <property type="match status" value="2"/>
</dbReference>
<evidence type="ECO:0000256" key="1">
    <source>
        <dbReference type="ARBA" id="ARBA00022723"/>
    </source>
</evidence>
<dbReference type="InterPro" id="IPR001138">
    <property type="entry name" value="Zn2Cys6_DnaBD"/>
</dbReference>
<keyword evidence="2" id="KW-0862">Zinc</keyword>
<dbReference type="Pfam" id="PF04082">
    <property type="entry name" value="Fungal_trans"/>
    <property type="match status" value="1"/>
</dbReference>
<dbReference type="AlphaFoldDB" id="A0AAN7D1U8"/>
<proteinExistence type="predicted"/>
<dbReference type="GO" id="GO:0008270">
    <property type="term" value="F:zinc ion binding"/>
    <property type="evidence" value="ECO:0007669"/>
    <property type="project" value="UniProtKB-KW"/>
</dbReference>
<dbReference type="PROSITE" id="PS50157">
    <property type="entry name" value="ZINC_FINGER_C2H2_2"/>
    <property type="match status" value="1"/>
</dbReference>
<feature type="region of interest" description="Disordered" evidence="7">
    <location>
        <begin position="1"/>
        <end position="80"/>
    </location>
</feature>
<evidence type="ECO:0000256" key="6">
    <source>
        <dbReference type="PROSITE-ProRule" id="PRU00042"/>
    </source>
</evidence>
<name>A0AAN7D1U8_9PEZI</name>
<keyword evidence="1" id="KW-0479">Metal-binding</keyword>
<keyword evidence="5" id="KW-0539">Nucleus</keyword>
<feature type="domain" description="Zn(2)-C6 fungal-type" evidence="8">
    <location>
        <begin position="150"/>
        <end position="186"/>
    </location>
</feature>
<comment type="caution">
    <text evidence="10">The sequence shown here is derived from an EMBL/GenBank/DDBJ whole genome shotgun (WGS) entry which is preliminary data.</text>
</comment>
<keyword evidence="11" id="KW-1185">Reference proteome</keyword>
<organism evidence="10 11">
    <name type="scientific">Corynascus novoguineensis</name>
    <dbReference type="NCBI Taxonomy" id="1126955"/>
    <lineage>
        <taxon>Eukaryota</taxon>
        <taxon>Fungi</taxon>
        <taxon>Dikarya</taxon>
        <taxon>Ascomycota</taxon>
        <taxon>Pezizomycotina</taxon>
        <taxon>Sordariomycetes</taxon>
        <taxon>Sordariomycetidae</taxon>
        <taxon>Sordariales</taxon>
        <taxon>Chaetomiaceae</taxon>
        <taxon>Corynascus</taxon>
    </lineage>
</organism>
<dbReference type="Gene3D" id="4.10.240.10">
    <property type="entry name" value="Zn(2)-C6 fungal-type DNA-binding domain"/>
    <property type="match status" value="1"/>
</dbReference>
<evidence type="ECO:0000313" key="10">
    <source>
        <dbReference type="EMBL" id="KAK4251921.1"/>
    </source>
</evidence>
<dbReference type="InterPro" id="IPR036864">
    <property type="entry name" value="Zn2-C6_fun-type_DNA-bd_sf"/>
</dbReference>
<dbReference type="SMART" id="SM00066">
    <property type="entry name" value="GAL4"/>
    <property type="match status" value="1"/>
</dbReference>
<evidence type="ECO:0000256" key="2">
    <source>
        <dbReference type="ARBA" id="ARBA00022833"/>
    </source>
</evidence>
<protein>
    <submittedName>
        <fullName evidence="10">Zinc finger protein klf1</fullName>
    </submittedName>
</protein>
<dbReference type="Gene3D" id="3.30.160.60">
    <property type="entry name" value="Classic Zinc Finger"/>
    <property type="match status" value="1"/>
</dbReference>
<feature type="compositionally biased region" description="Polar residues" evidence="7">
    <location>
        <begin position="13"/>
        <end position="28"/>
    </location>
</feature>
<evidence type="ECO:0000313" key="11">
    <source>
        <dbReference type="Proteomes" id="UP001303647"/>
    </source>
</evidence>
<dbReference type="PROSITE" id="PS50048">
    <property type="entry name" value="ZN2_CY6_FUNGAL_2"/>
    <property type="match status" value="1"/>
</dbReference>
<dbReference type="InterPro" id="IPR007219">
    <property type="entry name" value="XnlR_reg_dom"/>
</dbReference>
<keyword evidence="6" id="KW-0863">Zinc-finger</keyword>
<feature type="region of interest" description="Disordered" evidence="7">
    <location>
        <begin position="125"/>
        <end position="145"/>
    </location>
</feature>
<dbReference type="InterPro" id="IPR036236">
    <property type="entry name" value="Znf_C2H2_sf"/>
</dbReference>
<dbReference type="PROSITE" id="PS00028">
    <property type="entry name" value="ZINC_FINGER_C2H2_1"/>
    <property type="match status" value="1"/>
</dbReference>
<evidence type="ECO:0000259" key="8">
    <source>
        <dbReference type="PROSITE" id="PS50048"/>
    </source>
</evidence>
<dbReference type="GO" id="GO:0006351">
    <property type="term" value="P:DNA-templated transcription"/>
    <property type="evidence" value="ECO:0007669"/>
    <property type="project" value="InterPro"/>
</dbReference>
<evidence type="ECO:0000256" key="5">
    <source>
        <dbReference type="ARBA" id="ARBA00023242"/>
    </source>
</evidence>
<dbReference type="PANTHER" id="PTHR47660">
    <property type="entry name" value="TRANSCRIPTION FACTOR WITH C2H2 AND ZN(2)-CYS(6) DNA BINDING DOMAIN (EUROFUNG)-RELATED-RELATED"/>
    <property type="match status" value="1"/>
</dbReference>